<sequence>MGRDTYIQLHNGGLRKDKEFHAQLSSRFNPDYVPKSLPKPHKHTQAIRYISNGSGRDAYILYNSGGNHPPPQNNIFQNTLRDSPQRMIADPVFQRVRRSDFHLWQNWLPKYSRSQLRKSAEVQKGLTERLSTPRRQVSVERLQGMAKIIKENQGSQMRRSESVVTRSRTQRLIIRCQTQTDKDINESKIAEKLPIKVETTALKKNAQENLKLLQQHVERLAEYQQRSRHSRVKVSATATTQLPSASTTQEETMQKLLSNLKLVSRQRRNIVRETVG</sequence>
<protein>
    <submittedName>
        <fullName evidence="3">Uncharacterized protein</fullName>
    </submittedName>
</protein>
<evidence type="ECO:0000256" key="2">
    <source>
        <dbReference type="SAM" id="MobiDB-lite"/>
    </source>
</evidence>
<dbReference type="AlphaFoldDB" id="A0A8J8NV36"/>
<accession>A0A8J8NV36</accession>
<feature type="compositionally biased region" description="Polar residues" evidence="2">
    <location>
        <begin position="236"/>
        <end position="250"/>
    </location>
</feature>
<feature type="coiled-coil region" evidence="1">
    <location>
        <begin position="196"/>
        <end position="226"/>
    </location>
</feature>
<keyword evidence="4" id="KW-1185">Reference proteome</keyword>
<evidence type="ECO:0000313" key="3">
    <source>
        <dbReference type="EMBL" id="TNV82321.1"/>
    </source>
</evidence>
<feature type="region of interest" description="Disordered" evidence="2">
    <location>
        <begin position="226"/>
        <end position="250"/>
    </location>
</feature>
<dbReference type="Proteomes" id="UP000785679">
    <property type="component" value="Unassembled WGS sequence"/>
</dbReference>
<proteinExistence type="predicted"/>
<keyword evidence="1" id="KW-0175">Coiled coil</keyword>
<organism evidence="3 4">
    <name type="scientific">Halteria grandinella</name>
    <dbReference type="NCBI Taxonomy" id="5974"/>
    <lineage>
        <taxon>Eukaryota</taxon>
        <taxon>Sar</taxon>
        <taxon>Alveolata</taxon>
        <taxon>Ciliophora</taxon>
        <taxon>Intramacronucleata</taxon>
        <taxon>Spirotrichea</taxon>
        <taxon>Stichotrichia</taxon>
        <taxon>Sporadotrichida</taxon>
        <taxon>Halteriidae</taxon>
        <taxon>Halteria</taxon>
    </lineage>
</organism>
<comment type="caution">
    <text evidence="3">The sequence shown here is derived from an EMBL/GenBank/DDBJ whole genome shotgun (WGS) entry which is preliminary data.</text>
</comment>
<gene>
    <name evidence="3" type="ORF">FGO68_gene17423</name>
</gene>
<dbReference type="EMBL" id="RRYP01005099">
    <property type="protein sequence ID" value="TNV82321.1"/>
    <property type="molecule type" value="Genomic_DNA"/>
</dbReference>
<reference evidence="3" key="1">
    <citation type="submission" date="2019-06" db="EMBL/GenBank/DDBJ databases">
        <authorList>
            <person name="Zheng W."/>
        </authorList>
    </citation>
    <scope>NUCLEOTIDE SEQUENCE</scope>
    <source>
        <strain evidence="3">QDHG01</strain>
    </source>
</reference>
<evidence type="ECO:0000256" key="1">
    <source>
        <dbReference type="SAM" id="Coils"/>
    </source>
</evidence>
<evidence type="ECO:0000313" key="4">
    <source>
        <dbReference type="Proteomes" id="UP000785679"/>
    </source>
</evidence>
<dbReference type="OrthoDB" id="283609at2759"/>
<name>A0A8J8NV36_HALGN</name>